<proteinExistence type="predicted"/>
<dbReference type="PANTHER" id="PTHR45656">
    <property type="entry name" value="PROTEIN CBR-CLEC-78"/>
    <property type="match status" value="1"/>
</dbReference>
<feature type="domain" description="Sushi" evidence="7">
    <location>
        <begin position="17"/>
        <end position="75"/>
    </location>
</feature>
<feature type="signal peptide" evidence="6">
    <location>
        <begin position="1"/>
        <end position="15"/>
    </location>
</feature>
<dbReference type="GeneTree" id="ENSGT00940000164219"/>
<keyword evidence="2" id="KW-0391">Immunity</keyword>
<keyword evidence="3 5" id="KW-1015">Disulfide bond</keyword>
<dbReference type="SMART" id="SM00032">
    <property type="entry name" value="CCP"/>
    <property type="match status" value="2"/>
</dbReference>
<keyword evidence="2" id="KW-0399">Innate immunity</keyword>
<evidence type="ECO:0000256" key="1">
    <source>
        <dbReference type="ARBA" id="ARBA00022737"/>
    </source>
</evidence>
<accession>A0A663F7X1</accession>
<dbReference type="AlphaFoldDB" id="A0A663F7X1"/>
<dbReference type="Gene3D" id="2.10.70.10">
    <property type="entry name" value="Complement Module, domain 1"/>
    <property type="match status" value="2"/>
</dbReference>
<reference evidence="8" key="2">
    <citation type="submission" date="2025-09" db="UniProtKB">
        <authorList>
            <consortium name="Ensembl"/>
        </authorList>
    </citation>
    <scope>IDENTIFICATION</scope>
</reference>
<feature type="disulfide bond" evidence="5">
    <location>
        <begin position="109"/>
        <end position="136"/>
    </location>
</feature>
<feature type="disulfide bond" evidence="5">
    <location>
        <begin position="19"/>
        <end position="62"/>
    </location>
</feature>
<feature type="chain" id="PRO_5025641589" description="Sushi domain-containing protein" evidence="6">
    <location>
        <begin position="16"/>
        <end position="190"/>
    </location>
</feature>
<comment type="caution">
    <text evidence="5">Lacks conserved residue(s) required for the propagation of feature annotation.</text>
</comment>
<dbReference type="Pfam" id="PF00084">
    <property type="entry name" value="Sushi"/>
    <property type="match status" value="2"/>
</dbReference>
<evidence type="ECO:0000313" key="8">
    <source>
        <dbReference type="Ensembl" id="ENSACCP00020020574.1"/>
    </source>
</evidence>
<dbReference type="CDD" id="cd00033">
    <property type="entry name" value="CCP"/>
    <property type="match status" value="2"/>
</dbReference>
<dbReference type="Ensembl" id="ENSACCT00020021469.1">
    <property type="protein sequence ID" value="ENSACCP00020020574.1"/>
    <property type="gene ID" value="ENSACCG00020014157.1"/>
</dbReference>
<keyword evidence="2" id="KW-0180">Complement pathway</keyword>
<dbReference type="SUPFAM" id="SSF57535">
    <property type="entry name" value="Complement control module/SCR domain"/>
    <property type="match status" value="2"/>
</dbReference>
<evidence type="ECO:0000256" key="5">
    <source>
        <dbReference type="PROSITE-ProRule" id="PRU00302"/>
    </source>
</evidence>
<dbReference type="InterPro" id="IPR000436">
    <property type="entry name" value="Sushi_SCR_CCP_dom"/>
</dbReference>
<dbReference type="FunFam" id="2.10.70.10:FF:000070">
    <property type="entry name" value="Complement C3d receptor 2"/>
    <property type="match status" value="1"/>
</dbReference>
<reference evidence="8" key="1">
    <citation type="submission" date="2025-08" db="UniProtKB">
        <authorList>
            <consortium name="Ensembl"/>
        </authorList>
    </citation>
    <scope>IDENTIFICATION</scope>
</reference>
<evidence type="ECO:0000256" key="3">
    <source>
        <dbReference type="ARBA" id="ARBA00023157"/>
    </source>
</evidence>
<name>A0A663F7X1_AQUCH</name>
<feature type="domain" description="Sushi" evidence="7">
    <location>
        <begin position="78"/>
        <end position="138"/>
    </location>
</feature>
<dbReference type="PROSITE" id="PS50923">
    <property type="entry name" value="SUSHI"/>
    <property type="match status" value="2"/>
</dbReference>
<evidence type="ECO:0000256" key="2">
    <source>
        <dbReference type="ARBA" id="ARBA00022875"/>
    </source>
</evidence>
<keyword evidence="9" id="KW-1185">Reference proteome</keyword>
<keyword evidence="1" id="KW-0677">Repeat</keyword>
<dbReference type="InterPro" id="IPR051277">
    <property type="entry name" value="SEZ6_CSMD_C4BPB_Regulators"/>
</dbReference>
<evidence type="ECO:0000313" key="9">
    <source>
        <dbReference type="Proteomes" id="UP000472275"/>
    </source>
</evidence>
<keyword evidence="6" id="KW-0732">Signal</keyword>
<organism evidence="8 9">
    <name type="scientific">Aquila chrysaetos chrysaetos</name>
    <dbReference type="NCBI Taxonomy" id="223781"/>
    <lineage>
        <taxon>Eukaryota</taxon>
        <taxon>Metazoa</taxon>
        <taxon>Chordata</taxon>
        <taxon>Craniata</taxon>
        <taxon>Vertebrata</taxon>
        <taxon>Euteleostomi</taxon>
        <taxon>Archelosauria</taxon>
        <taxon>Archosauria</taxon>
        <taxon>Dinosauria</taxon>
        <taxon>Saurischia</taxon>
        <taxon>Theropoda</taxon>
        <taxon>Coelurosauria</taxon>
        <taxon>Aves</taxon>
        <taxon>Neognathae</taxon>
        <taxon>Neoaves</taxon>
        <taxon>Telluraves</taxon>
        <taxon>Accipitrimorphae</taxon>
        <taxon>Accipitriformes</taxon>
        <taxon>Accipitridae</taxon>
        <taxon>Accipitrinae</taxon>
        <taxon>Aquila</taxon>
    </lineage>
</organism>
<keyword evidence="4" id="KW-0325">Glycoprotein</keyword>
<dbReference type="InterPro" id="IPR035976">
    <property type="entry name" value="Sushi/SCR/CCP_sf"/>
</dbReference>
<protein>
    <recommendedName>
        <fullName evidence="7">Sushi domain-containing protein</fullName>
    </recommendedName>
</protein>
<evidence type="ECO:0000256" key="4">
    <source>
        <dbReference type="ARBA" id="ARBA00023180"/>
    </source>
</evidence>
<dbReference type="Proteomes" id="UP000472275">
    <property type="component" value="Chromosome 24"/>
</dbReference>
<dbReference type="GO" id="GO:0006958">
    <property type="term" value="P:complement activation, classical pathway"/>
    <property type="evidence" value="ECO:0007669"/>
    <property type="project" value="UniProtKB-KW"/>
</dbReference>
<dbReference type="InParanoid" id="A0A663F7X1"/>
<keyword evidence="5" id="KW-0768">Sushi</keyword>
<dbReference type="PANTHER" id="PTHR45656:SF3">
    <property type="entry name" value="CUB AND SUSHI DOMAIN-CONTAINING PROTEIN 1"/>
    <property type="match status" value="1"/>
</dbReference>
<evidence type="ECO:0000259" key="7">
    <source>
        <dbReference type="PROSITE" id="PS50923"/>
    </source>
</evidence>
<feature type="disulfide bond" evidence="5">
    <location>
        <begin position="80"/>
        <end position="123"/>
    </location>
</feature>
<evidence type="ECO:0000256" key="6">
    <source>
        <dbReference type="SAM" id="SignalP"/>
    </source>
</evidence>
<sequence>MFLCTMSLIFPYSSSFSLCSHPPAIANGKHSGRATAVFISGMSVSYTCDPGYVLVGEAQLNCTSSGAWSVPISFPAGRLCPSPSEIEHGQHDGKDVKMFVPGKSVNYSCDPGYSLIGKTTLYCTVNGTWSLPYPRCEEGGCLGPGSCWRGPELVLSASLASLQVWQSFGVLHVLLRWAKPLKRLSLLLPC</sequence>